<dbReference type="SMART" id="SM00028">
    <property type="entry name" value="TPR"/>
    <property type="match status" value="9"/>
</dbReference>
<reference evidence="1" key="1">
    <citation type="submission" date="2010-07" db="EMBL/GenBank/DDBJ databases">
        <authorList>
            <consortium name="CONSOLIDER consortium CSD2007-00005"/>
            <person name="Guazzaroni M.-E."/>
            <person name="Richter M."/>
            <person name="Garcia-Salamanca A."/>
            <person name="Yarza P."/>
            <person name="Ferrer M."/>
        </authorList>
    </citation>
    <scope>NUCLEOTIDE SEQUENCE</scope>
</reference>
<dbReference type="InterPro" id="IPR011990">
    <property type="entry name" value="TPR-like_helical_dom_sf"/>
</dbReference>
<evidence type="ECO:0000313" key="1">
    <source>
        <dbReference type="EMBL" id="EFK95946.1"/>
    </source>
</evidence>
<accession>D9PKH3</accession>
<proteinExistence type="predicted"/>
<dbReference type="PROSITE" id="PS50005">
    <property type="entry name" value="TPR"/>
    <property type="match status" value="5"/>
</dbReference>
<name>D9PKH3_9ZZZZ</name>
<reference evidence="1" key="2">
    <citation type="journal article" date="2011" name="Microb. Ecol.">
        <title>Taxonomic and Functional Metagenomic Profiling of the Microbial Community in the Anoxic Sediment of a Sub-saline Shallow Lake (Laguna de Carrizo, Central Spain).</title>
        <authorList>
            <person name="Ferrer M."/>
            <person name="Guazzaroni M.E."/>
            <person name="Richter M."/>
            <person name="Garcia-Salamanca A."/>
            <person name="Yarza P."/>
            <person name="Suarez-Suarez A."/>
            <person name="Solano J."/>
            <person name="Alcaide M."/>
            <person name="van Dillewijn P."/>
            <person name="Molina-Henares M.A."/>
            <person name="Lopez-Cortes N."/>
            <person name="Al-Ramahi Y."/>
            <person name="Guerrero C."/>
            <person name="Acosta A."/>
            <person name="de Eugenio L.I."/>
            <person name="Martinez V."/>
            <person name="Marques S."/>
            <person name="Rojo F."/>
            <person name="Santero E."/>
            <person name="Genilloud O."/>
            <person name="Perez-Perez J."/>
            <person name="Rossello-Mora R."/>
            <person name="Ramos J.L."/>
        </authorList>
    </citation>
    <scope>NUCLEOTIDE SEQUENCE</scope>
</reference>
<organism evidence="1">
    <name type="scientific">sediment metagenome</name>
    <dbReference type="NCBI Taxonomy" id="749907"/>
    <lineage>
        <taxon>unclassified sequences</taxon>
        <taxon>metagenomes</taxon>
        <taxon>ecological metagenomes</taxon>
    </lineage>
</organism>
<dbReference type="Pfam" id="PF13174">
    <property type="entry name" value="TPR_6"/>
    <property type="match status" value="1"/>
</dbReference>
<protein>
    <submittedName>
        <fullName evidence="1">TPR-domain containing protein</fullName>
    </submittedName>
</protein>
<dbReference type="SUPFAM" id="SSF48452">
    <property type="entry name" value="TPR-like"/>
    <property type="match status" value="3"/>
</dbReference>
<dbReference type="PANTHER" id="PTHR12558">
    <property type="entry name" value="CELL DIVISION CYCLE 16,23,27"/>
    <property type="match status" value="1"/>
</dbReference>
<feature type="non-terminal residue" evidence="1">
    <location>
        <position position="566"/>
    </location>
</feature>
<dbReference type="InterPro" id="IPR019734">
    <property type="entry name" value="TPR_rpt"/>
</dbReference>
<dbReference type="Gene3D" id="1.25.40.10">
    <property type="entry name" value="Tetratricopeptide repeat domain"/>
    <property type="match status" value="5"/>
</dbReference>
<dbReference type="Pfam" id="PF13181">
    <property type="entry name" value="TPR_8"/>
    <property type="match status" value="3"/>
</dbReference>
<comment type="caution">
    <text evidence="1">The sequence shown here is derived from an EMBL/GenBank/DDBJ whole genome shotgun (WGS) entry which is preliminary data.</text>
</comment>
<dbReference type="Pfam" id="PF13432">
    <property type="entry name" value="TPR_16"/>
    <property type="match status" value="1"/>
</dbReference>
<dbReference type="AlphaFoldDB" id="D9PKH3"/>
<sequence length="566" mass="66828">MFNKEKYGSAQQQFNEAIQLYGKDNHEFKANAEYYSALCAIELFNDDAEYLMSKFIAERPENSKVNSAYFHMGKFQYRQNRHAKAIFWYTKLNKQKLNKEELYEYYFKLGYSYFVTKDYEKASASFYEIKDVNTKYTAPANYYYSHIAYQNKNYETALKGFQRLTDNETFAPVVPYYITQIYYLQGKYNEVISYAPALIESASAKRAPEIAKVLGDSYYKKQQYTDGVKYLEMHAKKAPKVDPQDYYQLGYTYYKIKQYDSAVVSFEKAVANNDQLAQNAYFHLADCYMELGQKNRAQQAFEFASKLDYDPQIKEEALFNYALLTYELFHSPFNEAIDAFHKFIDLYPNSYRIDDAYNFLVMAYLYTGNYKEALSSLDKIKDKDHAMNEAYQKVAYYRGLELYNNLYFEQSVETFDKSLQYPAYNKAISAQGHYWKAEALYQLNDFTKAIDEYNQFLLTPGSFQLEEYNLAHYNLGYAHFKLKQFNEAIPWFRKYSNIASNDSTPTLSDAYNRIGDSYFMNKTYWMAIDYYDKAIQTGKMDKDYALFQRGFSFGLLTRPEKKIESL</sequence>
<dbReference type="PANTHER" id="PTHR12558:SF13">
    <property type="entry name" value="CELL DIVISION CYCLE PROTEIN 27 HOMOLOG"/>
    <property type="match status" value="1"/>
</dbReference>
<dbReference type="EMBL" id="ADZX01000606">
    <property type="protein sequence ID" value="EFK95946.1"/>
    <property type="molecule type" value="Genomic_DNA"/>
</dbReference>
<gene>
    <name evidence="1" type="ORF">LDC_2040</name>
</gene>